<dbReference type="Pfam" id="PF11799">
    <property type="entry name" value="IMS_C"/>
    <property type="match status" value="1"/>
</dbReference>
<reference evidence="18 19" key="1">
    <citation type="submission" date="2024-02" db="EMBL/GenBank/DDBJ databases">
        <title>New especies of Spiribacter isolated from saline water.</title>
        <authorList>
            <person name="Leon M.J."/>
            <person name="De La Haba R."/>
            <person name="Sanchez-Porro C."/>
            <person name="Ventosa A."/>
        </authorList>
    </citation>
    <scope>NUCLEOTIDE SEQUENCE [LARGE SCALE GENOMIC DNA]</scope>
    <source>
        <strain evidence="19">ag22IC6-390</strain>
    </source>
</reference>
<dbReference type="SUPFAM" id="SSF56672">
    <property type="entry name" value="DNA/RNA polymerases"/>
    <property type="match status" value="1"/>
</dbReference>
<evidence type="ECO:0000256" key="13">
    <source>
        <dbReference type="ARBA" id="ARBA00023204"/>
    </source>
</evidence>
<evidence type="ECO:0000256" key="15">
    <source>
        <dbReference type="HAMAP-Rule" id="MF_01113"/>
    </source>
</evidence>
<name>A0ABV3TDF5_9GAMM</name>
<keyword evidence="3 15" id="KW-0515">Mutator protein</keyword>
<dbReference type="PROSITE" id="PS50173">
    <property type="entry name" value="UMUC"/>
    <property type="match status" value="1"/>
</dbReference>
<keyword evidence="19" id="KW-1185">Reference proteome</keyword>
<keyword evidence="12 15" id="KW-0238">DNA-binding</keyword>
<keyword evidence="8 15" id="KW-0479">Metal-binding</keyword>
<comment type="cofactor">
    <cofactor evidence="15">
        <name>Mg(2+)</name>
        <dbReference type="ChEBI" id="CHEBI:18420"/>
    </cofactor>
    <text evidence="15">Binds 2 magnesium ions per subunit.</text>
</comment>
<dbReference type="InterPro" id="IPR001126">
    <property type="entry name" value="UmuC"/>
</dbReference>
<keyword evidence="7 15" id="KW-0235">DNA replication</keyword>
<evidence type="ECO:0000256" key="12">
    <source>
        <dbReference type="ARBA" id="ARBA00023125"/>
    </source>
</evidence>
<dbReference type="Gene3D" id="3.40.1170.60">
    <property type="match status" value="1"/>
</dbReference>
<comment type="subcellular location">
    <subcellularLocation>
        <location evidence="1 15">Cytoplasm</location>
    </subcellularLocation>
</comment>
<dbReference type="InterPro" id="IPR043128">
    <property type="entry name" value="Rev_trsase/Diguanyl_cyclase"/>
</dbReference>
<dbReference type="InterPro" id="IPR043502">
    <property type="entry name" value="DNA/RNA_pol_sf"/>
</dbReference>
<keyword evidence="9 15" id="KW-0227">DNA damage</keyword>
<keyword evidence="4 15" id="KW-0963">Cytoplasm</keyword>
<keyword evidence="10 15" id="KW-0460">Magnesium</keyword>
<protein>
    <recommendedName>
        <fullName evidence="15">DNA polymerase IV</fullName>
        <shortName evidence="15">Pol IV</shortName>
        <ecNumber evidence="15">2.7.7.7</ecNumber>
    </recommendedName>
</protein>
<comment type="catalytic activity">
    <reaction evidence="14 15">
        <text>DNA(n) + a 2'-deoxyribonucleoside 5'-triphosphate = DNA(n+1) + diphosphate</text>
        <dbReference type="Rhea" id="RHEA:22508"/>
        <dbReference type="Rhea" id="RHEA-COMP:17339"/>
        <dbReference type="Rhea" id="RHEA-COMP:17340"/>
        <dbReference type="ChEBI" id="CHEBI:33019"/>
        <dbReference type="ChEBI" id="CHEBI:61560"/>
        <dbReference type="ChEBI" id="CHEBI:173112"/>
        <dbReference type="EC" id="2.7.7.7"/>
    </reaction>
</comment>
<evidence type="ECO:0000256" key="14">
    <source>
        <dbReference type="ARBA" id="ARBA00049244"/>
    </source>
</evidence>
<evidence type="ECO:0000256" key="11">
    <source>
        <dbReference type="ARBA" id="ARBA00022932"/>
    </source>
</evidence>
<evidence type="ECO:0000256" key="4">
    <source>
        <dbReference type="ARBA" id="ARBA00022490"/>
    </source>
</evidence>
<dbReference type="RefSeq" id="WP_367957784.1">
    <property type="nucleotide sequence ID" value="NZ_JBAKFK010000001.1"/>
</dbReference>
<evidence type="ECO:0000256" key="3">
    <source>
        <dbReference type="ARBA" id="ARBA00022457"/>
    </source>
</evidence>
<evidence type="ECO:0000256" key="5">
    <source>
        <dbReference type="ARBA" id="ARBA00022679"/>
    </source>
</evidence>
<keyword evidence="11 15" id="KW-0239">DNA-directed DNA polymerase</keyword>
<dbReference type="CDD" id="cd03586">
    <property type="entry name" value="PolY_Pol_IV_kappa"/>
    <property type="match status" value="1"/>
</dbReference>
<feature type="domain" description="UmuC" evidence="17">
    <location>
        <begin position="14"/>
        <end position="194"/>
    </location>
</feature>
<dbReference type="NCBIfam" id="NF002677">
    <property type="entry name" value="PRK02406.1"/>
    <property type="match status" value="1"/>
</dbReference>
<gene>
    <name evidence="15 18" type="primary">dinB</name>
    <name evidence="18" type="ORF">V6X73_03120</name>
</gene>
<dbReference type="InterPro" id="IPR036775">
    <property type="entry name" value="DNA_pol_Y-fam_lit_finger_sf"/>
</dbReference>
<evidence type="ECO:0000313" key="18">
    <source>
        <dbReference type="EMBL" id="MEX0468721.1"/>
    </source>
</evidence>
<dbReference type="Gene3D" id="3.30.70.270">
    <property type="match status" value="1"/>
</dbReference>
<evidence type="ECO:0000256" key="10">
    <source>
        <dbReference type="ARBA" id="ARBA00022842"/>
    </source>
</evidence>
<sequence length="359" mass="39554">MPGLDPATPARRRIMHLDMDAFFAAVELRRRPELRGQPMVVGGRGDPSRRGVVSTCTYEARVYGIHSGMALRTAARLCPDAVFLPVDMAAYREASEAVFRHLHRVTPVIQAVGLDEAYLDVSDRTGDAVALARALKQSIREDTGLVASVGIGPNRLLAKIASDLEKPDGLTCLGPDDLEDRVWPLNARVLHGVGPKTGARLAGLGIETVGDLARTPLTTLGSEFSERHARALHDAAHGRDERPVQSQRVRKSIGRERTFQTDCRSSARLAWEAEQMLTEVHTRLCQRHLLARTVTVKIRYRDFTTHTRSQSLTGPTDDFATLAQTTRACLYAHRLHRAVRLLGVQLAGLEDSHPEPARP</sequence>
<feature type="compositionally biased region" description="Basic and acidic residues" evidence="16">
    <location>
        <begin position="233"/>
        <end position="243"/>
    </location>
</feature>
<organism evidence="18 19">
    <name type="scientific">Spiribacter pallidus</name>
    <dbReference type="NCBI Taxonomy" id="1987936"/>
    <lineage>
        <taxon>Bacteria</taxon>
        <taxon>Pseudomonadati</taxon>
        <taxon>Pseudomonadota</taxon>
        <taxon>Gammaproteobacteria</taxon>
        <taxon>Chromatiales</taxon>
        <taxon>Ectothiorhodospiraceae</taxon>
        <taxon>Spiribacter</taxon>
    </lineage>
</organism>
<evidence type="ECO:0000313" key="19">
    <source>
        <dbReference type="Proteomes" id="UP001556709"/>
    </source>
</evidence>
<keyword evidence="5 15" id="KW-0808">Transferase</keyword>
<feature type="binding site" evidence="15">
    <location>
        <position position="115"/>
    </location>
    <ligand>
        <name>Mg(2+)</name>
        <dbReference type="ChEBI" id="CHEBI:18420"/>
    </ligand>
</feature>
<evidence type="ECO:0000256" key="6">
    <source>
        <dbReference type="ARBA" id="ARBA00022695"/>
    </source>
</evidence>
<dbReference type="InterPro" id="IPR053848">
    <property type="entry name" value="IMS_HHH_1"/>
</dbReference>
<evidence type="ECO:0000256" key="9">
    <source>
        <dbReference type="ARBA" id="ARBA00022763"/>
    </source>
</evidence>
<dbReference type="HAMAP" id="MF_01113">
    <property type="entry name" value="DNApol_IV"/>
    <property type="match status" value="1"/>
</dbReference>
<dbReference type="EC" id="2.7.7.7" evidence="15"/>
<dbReference type="PANTHER" id="PTHR11076:SF33">
    <property type="entry name" value="DNA POLYMERASE KAPPA"/>
    <property type="match status" value="1"/>
</dbReference>
<comment type="subunit">
    <text evidence="15">Monomer.</text>
</comment>
<evidence type="ECO:0000256" key="16">
    <source>
        <dbReference type="SAM" id="MobiDB-lite"/>
    </source>
</evidence>
<dbReference type="SUPFAM" id="SSF100879">
    <property type="entry name" value="Lesion bypass DNA polymerase (Y-family), little finger domain"/>
    <property type="match status" value="1"/>
</dbReference>
<dbReference type="InterPro" id="IPR050116">
    <property type="entry name" value="DNA_polymerase-Y"/>
</dbReference>
<dbReference type="Pfam" id="PF21999">
    <property type="entry name" value="IMS_HHH_1"/>
    <property type="match status" value="1"/>
</dbReference>
<dbReference type="Pfam" id="PF00817">
    <property type="entry name" value="IMS"/>
    <property type="match status" value="1"/>
</dbReference>
<feature type="region of interest" description="Disordered" evidence="16">
    <location>
        <begin position="233"/>
        <end position="255"/>
    </location>
</feature>
<accession>A0ABV3TDF5</accession>
<dbReference type="PANTHER" id="PTHR11076">
    <property type="entry name" value="DNA REPAIR POLYMERASE UMUC / TRANSFERASE FAMILY MEMBER"/>
    <property type="match status" value="1"/>
</dbReference>
<dbReference type="EMBL" id="JBAKFM010000001">
    <property type="protein sequence ID" value="MEX0468721.1"/>
    <property type="molecule type" value="Genomic_DNA"/>
</dbReference>
<evidence type="ECO:0000256" key="1">
    <source>
        <dbReference type="ARBA" id="ARBA00004496"/>
    </source>
</evidence>
<comment type="similarity">
    <text evidence="2 15">Belongs to the DNA polymerase type-Y family.</text>
</comment>
<proteinExistence type="inferred from homology"/>
<comment type="caution">
    <text evidence="18">The sequence shown here is derived from an EMBL/GenBank/DDBJ whole genome shotgun (WGS) entry which is preliminary data.</text>
</comment>
<keyword evidence="6 15" id="KW-0548">Nucleotidyltransferase</keyword>
<keyword evidence="13 15" id="KW-0234">DNA repair</keyword>
<feature type="site" description="Substrate discrimination" evidence="15">
    <location>
        <position position="23"/>
    </location>
</feature>
<dbReference type="GO" id="GO:0003887">
    <property type="term" value="F:DNA-directed DNA polymerase activity"/>
    <property type="evidence" value="ECO:0007669"/>
    <property type="project" value="UniProtKB-EC"/>
</dbReference>
<evidence type="ECO:0000259" key="17">
    <source>
        <dbReference type="PROSITE" id="PS50173"/>
    </source>
</evidence>
<evidence type="ECO:0000256" key="2">
    <source>
        <dbReference type="ARBA" id="ARBA00010945"/>
    </source>
</evidence>
<feature type="binding site" evidence="15">
    <location>
        <position position="18"/>
    </location>
    <ligand>
        <name>Mg(2+)</name>
        <dbReference type="ChEBI" id="CHEBI:18420"/>
    </ligand>
</feature>
<dbReference type="InterPro" id="IPR017961">
    <property type="entry name" value="DNA_pol_Y-fam_little_finger"/>
</dbReference>
<feature type="active site" evidence="15">
    <location>
        <position position="116"/>
    </location>
</feature>
<dbReference type="Gene3D" id="3.30.1490.100">
    <property type="entry name" value="DNA polymerase, Y-family, little finger domain"/>
    <property type="match status" value="1"/>
</dbReference>
<dbReference type="InterPro" id="IPR022880">
    <property type="entry name" value="DNApol_IV"/>
</dbReference>
<evidence type="ECO:0000256" key="8">
    <source>
        <dbReference type="ARBA" id="ARBA00022723"/>
    </source>
</evidence>
<dbReference type="Gene3D" id="1.10.150.20">
    <property type="entry name" value="5' to 3' exonuclease, C-terminal subdomain"/>
    <property type="match status" value="1"/>
</dbReference>
<evidence type="ECO:0000256" key="7">
    <source>
        <dbReference type="ARBA" id="ARBA00022705"/>
    </source>
</evidence>
<dbReference type="Proteomes" id="UP001556709">
    <property type="component" value="Unassembled WGS sequence"/>
</dbReference>
<comment type="function">
    <text evidence="15">Poorly processive, error-prone DNA polymerase involved in untargeted mutagenesis. Copies undamaged DNA at stalled replication forks, which arise in vivo from mismatched or misaligned primer ends. These misaligned primers can be extended by PolIV. Exhibits no 3'-5' exonuclease (proofreading) activity. May be involved in translesional synthesis, in conjunction with the beta clamp from PolIII.</text>
</comment>